<dbReference type="PROSITE" id="PS00903">
    <property type="entry name" value="CYT_DCMP_DEAMINASES_1"/>
    <property type="match status" value="1"/>
</dbReference>
<evidence type="ECO:0000256" key="6">
    <source>
        <dbReference type="ARBA" id="ARBA00022833"/>
    </source>
</evidence>
<evidence type="ECO:0000256" key="7">
    <source>
        <dbReference type="ARBA" id="ARBA00048045"/>
    </source>
</evidence>
<feature type="binding site" evidence="8">
    <location>
        <position position="56"/>
    </location>
    <ligand>
        <name>Zn(2+)</name>
        <dbReference type="ChEBI" id="CHEBI:29105"/>
        <note>catalytic</note>
    </ligand>
</feature>
<dbReference type="RefSeq" id="WP_106226392.1">
    <property type="nucleotide sequence ID" value="NZ_PVTV01000011.1"/>
</dbReference>
<dbReference type="HAMAP" id="MF_00972">
    <property type="entry name" value="tRNA_aden_deaminase"/>
    <property type="match status" value="1"/>
</dbReference>
<name>A0A2T0XJD0_9BURK</name>
<comment type="caution">
    <text evidence="10">The sequence shown here is derived from an EMBL/GenBank/DDBJ whole genome shotgun (WGS) entry which is preliminary data.</text>
</comment>
<evidence type="ECO:0000256" key="3">
    <source>
        <dbReference type="ARBA" id="ARBA00022694"/>
    </source>
</evidence>
<evidence type="ECO:0000256" key="2">
    <source>
        <dbReference type="ARBA" id="ARBA00011738"/>
    </source>
</evidence>
<keyword evidence="11" id="KW-1185">Reference proteome</keyword>
<comment type="subunit">
    <text evidence="2 8">Homodimer.</text>
</comment>
<keyword evidence="3 8" id="KW-0819">tRNA processing</keyword>
<reference evidence="10 11" key="1">
    <citation type="submission" date="2018-03" db="EMBL/GenBank/DDBJ databases">
        <title>Genomic Encyclopedia of Type Strains, Phase III (KMG-III): the genomes of soil and plant-associated and newly described type strains.</title>
        <authorList>
            <person name="Whitman W."/>
        </authorList>
    </citation>
    <scope>NUCLEOTIDE SEQUENCE [LARGE SCALE GENOMIC DNA]</scope>
    <source>
        <strain evidence="10 11">MWH-P2sevCIIIb</strain>
    </source>
</reference>
<dbReference type="InterPro" id="IPR028883">
    <property type="entry name" value="tRNA_aden_deaminase"/>
</dbReference>
<feature type="active site" description="Proton donor" evidence="8">
    <location>
        <position position="58"/>
    </location>
</feature>
<dbReference type="GO" id="GO:0002100">
    <property type="term" value="P:tRNA wobble adenosine to inosine editing"/>
    <property type="evidence" value="ECO:0007669"/>
    <property type="project" value="UniProtKB-UniRule"/>
</dbReference>
<dbReference type="GO" id="GO:0052717">
    <property type="term" value="F:tRNA-specific adenosine-34 deaminase activity"/>
    <property type="evidence" value="ECO:0007669"/>
    <property type="project" value="UniProtKB-UniRule"/>
</dbReference>
<dbReference type="Pfam" id="PF00383">
    <property type="entry name" value="dCMP_cyt_deam_1"/>
    <property type="match status" value="1"/>
</dbReference>
<evidence type="ECO:0000256" key="8">
    <source>
        <dbReference type="HAMAP-Rule" id="MF_00972"/>
    </source>
</evidence>
<dbReference type="PANTHER" id="PTHR11079">
    <property type="entry name" value="CYTOSINE DEAMINASE FAMILY MEMBER"/>
    <property type="match status" value="1"/>
</dbReference>
<dbReference type="SUPFAM" id="SSF53927">
    <property type="entry name" value="Cytidine deaminase-like"/>
    <property type="match status" value="1"/>
</dbReference>
<dbReference type="PANTHER" id="PTHR11079:SF202">
    <property type="entry name" value="TRNA-SPECIFIC ADENOSINE DEAMINASE"/>
    <property type="match status" value="1"/>
</dbReference>
<evidence type="ECO:0000256" key="1">
    <source>
        <dbReference type="ARBA" id="ARBA00010669"/>
    </source>
</evidence>
<dbReference type="OrthoDB" id="9802676at2"/>
<organism evidence="10 11">
    <name type="scientific">Jezberella montanilacus</name>
    <dbReference type="NCBI Taxonomy" id="323426"/>
    <lineage>
        <taxon>Bacteria</taxon>
        <taxon>Pseudomonadati</taxon>
        <taxon>Pseudomonadota</taxon>
        <taxon>Betaproteobacteria</taxon>
        <taxon>Burkholderiales</taxon>
        <taxon>Alcaligenaceae</taxon>
        <taxon>Jezberella</taxon>
    </lineage>
</organism>
<dbReference type="Gene3D" id="3.40.140.10">
    <property type="entry name" value="Cytidine Deaminase, domain 2"/>
    <property type="match status" value="1"/>
</dbReference>
<dbReference type="InterPro" id="IPR016193">
    <property type="entry name" value="Cytidine_deaminase-like"/>
</dbReference>
<feature type="binding site" evidence="8">
    <location>
        <position position="89"/>
    </location>
    <ligand>
        <name>Zn(2+)</name>
        <dbReference type="ChEBI" id="CHEBI:29105"/>
        <note>catalytic</note>
    </ligand>
</feature>
<dbReference type="AlphaFoldDB" id="A0A2T0XJD0"/>
<evidence type="ECO:0000256" key="5">
    <source>
        <dbReference type="ARBA" id="ARBA00022801"/>
    </source>
</evidence>
<dbReference type="FunFam" id="3.40.140.10:FF:000005">
    <property type="entry name" value="tRNA-specific adenosine deaminase"/>
    <property type="match status" value="1"/>
</dbReference>
<comment type="function">
    <text evidence="8">Catalyzes the deamination of adenosine to inosine at the wobble position 34 of tRNA(Arg2).</text>
</comment>
<dbReference type="InterPro" id="IPR016192">
    <property type="entry name" value="APOBEC/CMP_deaminase_Zn-bd"/>
</dbReference>
<protein>
    <recommendedName>
        <fullName evidence="8">tRNA-specific adenosine deaminase</fullName>
        <ecNumber evidence="8">3.5.4.33</ecNumber>
    </recommendedName>
</protein>
<feature type="domain" description="CMP/dCMP-type deaminase" evidence="9">
    <location>
        <begin position="4"/>
        <end position="132"/>
    </location>
</feature>
<dbReference type="CDD" id="cd01285">
    <property type="entry name" value="nucleoside_deaminase"/>
    <property type="match status" value="1"/>
</dbReference>
<comment type="similarity">
    <text evidence="1">Belongs to the cytidine and deoxycytidylate deaminase family. ADAT2 subfamily.</text>
</comment>
<evidence type="ECO:0000259" key="9">
    <source>
        <dbReference type="PROSITE" id="PS51747"/>
    </source>
</evidence>
<evidence type="ECO:0000313" key="10">
    <source>
        <dbReference type="EMBL" id="PRY99046.1"/>
    </source>
</evidence>
<sequence length="155" mass="16729">MIASVDEHYMGLALRQAKQAELSGEVPVGAIVVNEVGEVIGEGFNQTITTHDPTAHAEVVALRNAALTLQNYRLTGASLYVTLEPCAMCMGAIMHARIKRVVFGARDAKTGVCGSVIDLPAEPRLNHHAEVIGGIMSQICGETLTDFFQRKRQKN</sequence>
<dbReference type="Proteomes" id="UP000238308">
    <property type="component" value="Unassembled WGS sequence"/>
</dbReference>
<proteinExistence type="inferred from homology"/>
<dbReference type="NCBIfam" id="NF008113">
    <property type="entry name" value="PRK10860.1"/>
    <property type="match status" value="1"/>
</dbReference>
<keyword evidence="6 8" id="KW-0862">Zinc</keyword>
<evidence type="ECO:0000313" key="11">
    <source>
        <dbReference type="Proteomes" id="UP000238308"/>
    </source>
</evidence>
<keyword evidence="4 8" id="KW-0479">Metal-binding</keyword>
<comment type="cofactor">
    <cofactor evidence="8">
        <name>Zn(2+)</name>
        <dbReference type="ChEBI" id="CHEBI:29105"/>
    </cofactor>
    <text evidence="8">Binds 1 zinc ion per subunit.</text>
</comment>
<gene>
    <name evidence="8" type="primary">tadA</name>
    <name evidence="10" type="ORF">BCM14_0484</name>
</gene>
<keyword evidence="5 8" id="KW-0378">Hydrolase</keyword>
<evidence type="ECO:0000256" key="4">
    <source>
        <dbReference type="ARBA" id="ARBA00022723"/>
    </source>
</evidence>
<dbReference type="GO" id="GO:0008270">
    <property type="term" value="F:zinc ion binding"/>
    <property type="evidence" value="ECO:0007669"/>
    <property type="project" value="UniProtKB-UniRule"/>
</dbReference>
<feature type="binding site" evidence="8">
    <location>
        <position position="86"/>
    </location>
    <ligand>
        <name>Zn(2+)</name>
        <dbReference type="ChEBI" id="CHEBI:29105"/>
        <note>catalytic</note>
    </ligand>
</feature>
<dbReference type="EMBL" id="PVTV01000011">
    <property type="protein sequence ID" value="PRY99046.1"/>
    <property type="molecule type" value="Genomic_DNA"/>
</dbReference>
<dbReference type="EC" id="3.5.4.33" evidence="8"/>
<comment type="catalytic activity">
    <reaction evidence="7 8">
        <text>adenosine(34) in tRNA + H2O + H(+) = inosine(34) in tRNA + NH4(+)</text>
        <dbReference type="Rhea" id="RHEA:43168"/>
        <dbReference type="Rhea" id="RHEA-COMP:10373"/>
        <dbReference type="Rhea" id="RHEA-COMP:10374"/>
        <dbReference type="ChEBI" id="CHEBI:15377"/>
        <dbReference type="ChEBI" id="CHEBI:15378"/>
        <dbReference type="ChEBI" id="CHEBI:28938"/>
        <dbReference type="ChEBI" id="CHEBI:74411"/>
        <dbReference type="ChEBI" id="CHEBI:82852"/>
        <dbReference type="EC" id="3.5.4.33"/>
    </reaction>
</comment>
<dbReference type="InterPro" id="IPR002125">
    <property type="entry name" value="CMP_dCMP_dom"/>
</dbReference>
<dbReference type="PROSITE" id="PS51747">
    <property type="entry name" value="CYT_DCMP_DEAMINASES_2"/>
    <property type="match status" value="1"/>
</dbReference>
<accession>A0A2T0XJD0</accession>